<keyword evidence="1" id="KW-1133">Transmembrane helix</keyword>
<evidence type="ECO:0000256" key="1">
    <source>
        <dbReference type="SAM" id="Phobius"/>
    </source>
</evidence>
<keyword evidence="3" id="KW-1185">Reference proteome</keyword>
<comment type="caution">
    <text evidence="2">The sequence shown here is derived from an EMBL/GenBank/DDBJ whole genome shotgun (WGS) entry which is preliminary data.</text>
</comment>
<sequence length="377" mass="41907">MNSFPESRCSSYHLVRNDLRSGPEQNRSISSNQAGFDLRPASKRVTLRKKTTDKRQWDTSSLFRSRERTAFRAGIPIIMEGNFDATTERSFHSSNGETLIKEEQHSVTIRVTMPPNHRCRIEMVGFMFKMDILYTARLSRSYEDGVSRSPAISGVYHGVQMGQIVSLLDDLDDLGSVLTAFIDSFLDTNVSKTKQMLIDFRKTTEFYHGSLEAGGEGNVHVVPITNHLYRAAVVWWNAGSCPGPEDWLRTEPAAAAAAAAERSRNQTPVRLHVDRKSINSGTATSLQSSVLLRRSHTGPLGNAFVFVLRGAGRCVRHRLTPLHHSADLANAHIIWVSPLWLVLLSLAVNGMFAVIFRPSILTAQEWLGGTVSTTDTV</sequence>
<keyword evidence="1" id="KW-0472">Membrane</keyword>
<organism evidence="2 3">
    <name type="scientific">Gambusia affinis</name>
    <name type="common">Western mosquitofish</name>
    <name type="synonym">Heterandria affinis</name>
    <dbReference type="NCBI Taxonomy" id="33528"/>
    <lineage>
        <taxon>Eukaryota</taxon>
        <taxon>Metazoa</taxon>
        <taxon>Chordata</taxon>
        <taxon>Craniata</taxon>
        <taxon>Vertebrata</taxon>
        <taxon>Euteleostomi</taxon>
        <taxon>Actinopterygii</taxon>
        <taxon>Neopterygii</taxon>
        <taxon>Teleostei</taxon>
        <taxon>Neoteleostei</taxon>
        <taxon>Acanthomorphata</taxon>
        <taxon>Ovalentaria</taxon>
        <taxon>Atherinomorphae</taxon>
        <taxon>Cyprinodontiformes</taxon>
        <taxon>Poeciliidae</taxon>
        <taxon>Poeciliinae</taxon>
        <taxon>Gambusia</taxon>
    </lineage>
</organism>
<dbReference type="InterPro" id="IPR053237">
    <property type="entry name" value="Natterin_C"/>
</dbReference>
<dbReference type="Gene3D" id="2.170.15.10">
    <property type="entry name" value="Proaerolysin, chain A, domain 3"/>
    <property type="match status" value="1"/>
</dbReference>
<dbReference type="PANTHER" id="PTHR39244">
    <property type="entry name" value="NATTERIN-4"/>
    <property type="match status" value="1"/>
</dbReference>
<feature type="transmembrane region" description="Helical" evidence="1">
    <location>
        <begin position="333"/>
        <end position="356"/>
    </location>
</feature>
<dbReference type="CDD" id="cd20220">
    <property type="entry name" value="PFM_natterin-3-like"/>
    <property type="match status" value="1"/>
</dbReference>
<name>A0A315VL06_GAMAF</name>
<accession>A0A315VL06</accession>
<keyword evidence="1" id="KW-0812">Transmembrane</keyword>
<gene>
    <name evidence="2" type="ORF">CCH79_00016245</name>
</gene>
<dbReference type="EMBL" id="NHOQ01001472">
    <property type="protein sequence ID" value="PWA24189.1"/>
    <property type="molecule type" value="Genomic_DNA"/>
</dbReference>
<proteinExistence type="predicted"/>
<dbReference type="SUPFAM" id="SSF56973">
    <property type="entry name" value="Aerolisin/ETX pore-forming domain"/>
    <property type="match status" value="1"/>
</dbReference>
<dbReference type="AlphaFoldDB" id="A0A315VL06"/>
<evidence type="ECO:0000313" key="3">
    <source>
        <dbReference type="Proteomes" id="UP000250572"/>
    </source>
</evidence>
<protein>
    <submittedName>
        <fullName evidence="2">Uncharacterized protein</fullName>
    </submittedName>
</protein>
<reference evidence="2 3" key="1">
    <citation type="journal article" date="2018" name="G3 (Bethesda)">
        <title>A High-Quality Reference Genome for the Invasive Mosquitofish Gambusia affinis Using a Chicago Library.</title>
        <authorList>
            <person name="Hoffberg S.L."/>
            <person name="Troendle N.J."/>
            <person name="Glenn T.C."/>
            <person name="Mahmud O."/>
            <person name="Louha S."/>
            <person name="Chalopin D."/>
            <person name="Bennetzen J.L."/>
            <person name="Mauricio R."/>
        </authorList>
    </citation>
    <scope>NUCLEOTIDE SEQUENCE [LARGE SCALE GENOMIC DNA]</scope>
    <source>
        <strain evidence="2">NE01/NJP1002.9</strain>
        <tissue evidence="2">Muscle</tissue>
    </source>
</reference>
<dbReference type="PANTHER" id="PTHR39244:SF5">
    <property type="entry name" value="NATTERIN-3-LIKE"/>
    <property type="match status" value="1"/>
</dbReference>
<dbReference type="Proteomes" id="UP000250572">
    <property type="component" value="Unassembled WGS sequence"/>
</dbReference>
<evidence type="ECO:0000313" key="2">
    <source>
        <dbReference type="EMBL" id="PWA24189.1"/>
    </source>
</evidence>